<dbReference type="GO" id="GO:0006261">
    <property type="term" value="P:DNA-templated DNA replication"/>
    <property type="evidence" value="ECO:0007669"/>
    <property type="project" value="UniProtKB-UniRule"/>
</dbReference>
<dbReference type="InterPro" id="IPR001126">
    <property type="entry name" value="UmuC"/>
</dbReference>
<dbReference type="GO" id="GO:0005829">
    <property type="term" value="C:cytosol"/>
    <property type="evidence" value="ECO:0007669"/>
    <property type="project" value="TreeGrafter"/>
</dbReference>
<evidence type="ECO:0000256" key="6">
    <source>
        <dbReference type="ARBA" id="ARBA00022695"/>
    </source>
</evidence>
<keyword evidence="19" id="KW-1185">Reference proteome</keyword>
<feature type="binding site" evidence="16">
    <location>
        <position position="102"/>
    </location>
    <ligand>
        <name>Mg(2+)</name>
        <dbReference type="ChEBI" id="CHEBI:18420"/>
    </ligand>
</feature>
<accession>A0A1R4KM59</accession>
<dbReference type="PROSITE" id="PS50173">
    <property type="entry name" value="UMUC"/>
    <property type="match status" value="1"/>
</dbReference>
<keyword evidence="13 16" id="KW-0234">DNA repair</keyword>
<dbReference type="AlphaFoldDB" id="A0A1R4KM59"/>
<keyword evidence="6 16" id="KW-0548">Nucleotidyltransferase</keyword>
<comment type="function">
    <text evidence="14 16">Poorly processive, error-prone DNA polymerase involved in untargeted mutagenesis. Copies undamaged DNA at stalled replication forks, which arise in vivo from mismatched or misaligned primer ends. These misaligned primers can be extended by PolIV. Exhibits no 3'-5' exonuclease (proofreading) activity. May be involved in translesional synthesis, in conjunction with the beta clamp from PolIII.</text>
</comment>
<dbReference type="GO" id="GO:0009432">
    <property type="term" value="P:SOS response"/>
    <property type="evidence" value="ECO:0007669"/>
    <property type="project" value="TreeGrafter"/>
</dbReference>
<dbReference type="Gene3D" id="3.30.70.270">
    <property type="match status" value="1"/>
</dbReference>
<dbReference type="HAMAP" id="MF_01113">
    <property type="entry name" value="DNApol_IV"/>
    <property type="match status" value="1"/>
</dbReference>
<keyword evidence="7 16" id="KW-0235">DNA replication</keyword>
<evidence type="ECO:0000256" key="12">
    <source>
        <dbReference type="ARBA" id="ARBA00023125"/>
    </source>
</evidence>
<evidence type="ECO:0000256" key="9">
    <source>
        <dbReference type="ARBA" id="ARBA00022763"/>
    </source>
</evidence>
<feature type="site" description="Substrate discrimination" evidence="16">
    <location>
        <position position="14"/>
    </location>
</feature>
<proteinExistence type="inferred from homology"/>
<comment type="similarity">
    <text evidence="2 16">Belongs to the DNA polymerase type-Y family.</text>
</comment>
<dbReference type="NCBIfam" id="NF003015">
    <property type="entry name" value="PRK03858.1"/>
    <property type="match status" value="1"/>
</dbReference>
<dbReference type="RefSeq" id="WP_094766128.1">
    <property type="nucleotide sequence ID" value="NZ_FUKQ01000063.1"/>
</dbReference>
<evidence type="ECO:0000256" key="1">
    <source>
        <dbReference type="ARBA" id="ARBA00004496"/>
    </source>
</evidence>
<evidence type="ECO:0000256" key="7">
    <source>
        <dbReference type="ARBA" id="ARBA00022705"/>
    </source>
</evidence>
<dbReference type="Pfam" id="PF11799">
    <property type="entry name" value="IMS_C"/>
    <property type="match status" value="1"/>
</dbReference>
<keyword evidence="4 16" id="KW-0963">Cytoplasm</keyword>
<evidence type="ECO:0000313" key="19">
    <source>
        <dbReference type="Proteomes" id="UP000188342"/>
    </source>
</evidence>
<sequence length="386" mass="42533">MNRVILHVDMDAFYASVEMARRPELRGRPMYVGGAHRGVVLSANYEARRYGIESGMSSTRARRLCPQAVAVPPDFDAYQVVSHGVFAIFETVTAQVEAASIDEAFLDITGALRRLGDPVMIGERLRAQVADEQQVPCSVGIGPSKFVAKLASKQAKPDGLVLVRPQEVLDFLHPLPVEAMWGVGPSTAGRLHKLGLLTVADLAHTPRATLQRAFGANQGGQLHDLAWGRDARRVVPEQTERSIGAQETFARDTDDAAMVRTEILRLSGRVASRMRRAQMLGRVVCVEVRFADFSTTSRTITLDSLTDVTDEVFDGAWRAFGRLKLQRARIRRVGVRVEGLVEADQAFQQLPLDAPERGMREVELVADEVVNRFGPAAVQRASLTRR</sequence>
<organism evidence="18 19">
    <name type="scientific">Luteococcus japonicus LSP_Lj1</name>
    <dbReference type="NCBI Taxonomy" id="1255658"/>
    <lineage>
        <taxon>Bacteria</taxon>
        <taxon>Bacillati</taxon>
        <taxon>Actinomycetota</taxon>
        <taxon>Actinomycetes</taxon>
        <taxon>Propionibacteriales</taxon>
        <taxon>Propionibacteriaceae</taxon>
        <taxon>Luteococcus</taxon>
    </lineage>
</organism>
<keyword evidence="3 16" id="KW-0515">Mutator protein</keyword>
<dbReference type="Pfam" id="PF21999">
    <property type="entry name" value="IMS_HHH_1"/>
    <property type="match status" value="1"/>
</dbReference>
<feature type="binding site" evidence="16">
    <location>
        <position position="9"/>
    </location>
    <ligand>
        <name>Mg(2+)</name>
        <dbReference type="ChEBI" id="CHEBI:18420"/>
    </ligand>
</feature>
<evidence type="ECO:0000256" key="8">
    <source>
        <dbReference type="ARBA" id="ARBA00022723"/>
    </source>
</evidence>
<dbReference type="GO" id="GO:0042276">
    <property type="term" value="P:error-prone translesion synthesis"/>
    <property type="evidence" value="ECO:0007669"/>
    <property type="project" value="TreeGrafter"/>
</dbReference>
<evidence type="ECO:0000256" key="14">
    <source>
        <dbReference type="ARBA" id="ARBA00025589"/>
    </source>
</evidence>
<feature type="domain" description="UmuC" evidence="17">
    <location>
        <begin position="5"/>
        <end position="184"/>
    </location>
</feature>
<keyword evidence="9 16" id="KW-0227">DNA damage</keyword>
<evidence type="ECO:0000256" key="5">
    <source>
        <dbReference type="ARBA" id="ARBA00022679"/>
    </source>
</evidence>
<dbReference type="Gene3D" id="3.30.1490.100">
    <property type="entry name" value="DNA polymerase, Y-family, little finger domain"/>
    <property type="match status" value="1"/>
</dbReference>
<evidence type="ECO:0000256" key="3">
    <source>
        <dbReference type="ARBA" id="ARBA00022457"/>
    </source>
</evidence>
<keyword evidence="5 16" id="KW-0808">Transferase</keyword>
<dbReference type="EC" id="2.7.7.7" evidence="16"/>
<evidence type="ECO:0000256" key="15">
    <source>
        <dbReference type="ARBA" id="ARBA00049244"/>
    </source>
</evidence>
<dbReference type="Gene3D" id="1.10.150.20">
    <property type="entry name" value="5' to 3' exonuclease, C-terminal subdomain"/>
    <property type="match status" value="1"/>
</dbReference>
<dbReference type="InterPro" id="IPR036775">
    <property type="entry name" value="DNA_pol_Y-fam_lit_finger_sf"/>
</dbReference>
<keyword evidence="10 16" id="KW-0460">Magnesium</keyword>
<evidence type="ECO:0000256" key="16">
    <source>
        <dbReference type="HAMAP-Rule" id="MF_01113"/>
    </source>
</evidence>
<dbReference type="SUPFAM" id="SSF56672">
    <property type="entry name" value="DNA/RNA polymerases"/>
    <property type="match status" value="1"/>
</dbReference>
<dbReference type="InterPro" id="IPR043128">
    <property type="entry name" value="Rev_trsase/Diguanyl_cyclase"/>
</dbReference>
<comment type="subcellular location">
    <subcellularLocation>
        <location evidence="1 16">Cytoplasm</location>
    </subcellularLocation>
</comment>
<dbReference type="STRING" id="1255658.FM114_15960"/>
<comment type="catalytic activity">
    <reaction evidence="15 16">
        <text>DNA(n) + a 2'-deoxyribonucleoside 5'-triphosphate = DNA(n+1) + diphosphate</text>
        <dbReference type="Rhea" id="RHEA:22508"/>
        <dbReference type="Rhea" id="RHEA-COMP:17339"/>
        <dbReference type="Rhea" id="RHEA-COMP:17340"/>
        <dbReference type="ChEBI" id="CHEBI:33019"/>
        <dbReference type="ChEBI" id="CHEBI:61560"/>
        <dbReference type="ChEBI" id="CHEBI:173112"/>
        <dbReference type="EC" id="2.7.7.7"/>
    </reaction>
</comment>
<dbReference type="Proteomes" id="UP000188342">
    <property type="component" value="Unassembled WGS sequence"/>
</dbReference>
<keyword evidence="11 16" id="KW-0239">DNA-directed DNA polymerase</keyword>
<evidence type="ECO:0000259" key="17">
    <source>
        <dbReference type="PROSITE" id="PS50173"/>
    </source>
</evidence>
<comment type="cofactor">
    <cofactor evidence="16">
        <name>Mg(2+)</name>
        <dbReference type="ChEBI" id="CHEBI:18420"/>
    </cofactor>
    <text evidence="16">Binds 2 magnesium ions per subunit.</text>
</comment>
<dbReference type="PANTHER" id="PTHR11076:SF33">
    <property type="entry name" value="DNA POLYMERASE KAPPA"/>
    <property type="match status" value="1"/>
</dbReference>
<gene>
    <name evidence="16" type="primary">dinB</name>
    <name evidence="18" type="ORF">FM114_15960</name>
</gene>
<keyword evidence="12 16" id="KW-0238">DNA-binding</keyword>
<evidence type="ECO:0000256" key="10">
    <source>
        <dbReference type="ARBA" id="ARBA00022842"/>
    </source>
</evidence>
<dbReference type="EMBL" id="FUKQ01000063">
    <property type="protein sequence ID" value="SJN45430.1"/>
    <property type="molecule type" value="Genomic_DNA"/>
</dbReference>
<dbReference type="Pfam" id="PF00817">
    <property type="entry name" value="IMS"/>
    <property type="match status" value="1"/>
</dbReference>
<keyword evidence="8 16" id="KW-0479">Metal-binding</keyword>
<evidence type="ECO:0000256" key="13">
    <source>
        <dbReference type="ARBA" id="ARBA00023204"/>
    </source>
</evidence>
<dbReference type="CDD" id="cd03586">
    <property type="entry name" value="PolY_Pol_IV_kappa"/>
    <property type="match status" value="1"/>
</dbReference>
<reference evidence="18 19" key="1">
    <citation type="submission" date="2017-02" db="EMBL/GenBank/DDBJ databases">
        <authorList>
            <person name="Peterson S.W."/>
        </authorList>
    </citation>
    <scope>NUCLEOTIDE SEQUENCE [LARGE SCALE GENOMIC DNA]</scope>
    <source>
        <strain evidence="18 19">LSP_Lj1</strain>
    </source>
</reference>
<evidence type="ECO:0000256" key="4">
    <source>
        <dbReference type="ARBA" id="ARBA00022490"/>
    </source>
</evidence>
<dbReference type="SUPFAM" id="SSF100879">
    <property type="entry name" value="Lesion bypass DNA polymerase (Y-family), little finger domain"/>
    <property type="match status" value="1"/>
</dbReference>
<feature type="active site" evidence="16">
    <location>
        <position position="103"/>
    </location>
</feature>
<protein>
    <recommendedName>
        <fullName evidence="16">DNA polymerase IV</fullName>
        <shortName evidence="16">Pol IV</shortName>
        <ecNumber evidence="16">2.7.7.7</ecNumber>
    </recommendedName>
</protein>
<dbReference type="InterPro" id="IPR050116">
    <property type="entry name" value="DNA_polymerase-Y"/>
</dbReference>
<dbReference type="Gene3D" id="3.40.1170.60">
    <property type="match status" value="1"/>
</dbReference>
<dbReference type="InterPro" id="IPR017961">
    <property type="entry name" value="DNA_pol_Y-fam_little_finger"/>
</dbReference>
<dbReference type="GO" id="GO:0003684">
    <property type="term" value="F:damaged DNA binding"/>
    <property type="evidence" value="ECO:0007669"/>
    <property type="project" value="InterPro"/>
</dbReference>
<dbReference type="NCBIfam" id="NF002677">
    <property type="entry name" value="PRK02406.1"/>
    <property type="match status" value="1"/>
</dbReference>
<dbReference type="GO" id="GO:0006281">
    <property type="term" value="P:DNA repair"/>
    <property type="evidence" value="ECO:0007669"/>
    <property type="project" value="UniProtKB-UniRule"/>
</dbReference>
<comment type="subunit">
    <text evidence="16">Monomer.</text>
</comment>
<dbReference type="GO" id="GO:0000287">
    <property type="term" value="F:magnesium ion binding"/>
    <property type="evidence" value="ECO:0007669"/>
    <property type="project" value="UniProtKB-UniRule"/>
</dbReference>
<dbReference type="InterPro" id="IPR043502">
    <property type="entry name" value="DNA/RNA_pol_sf"/>
</dbReference>
<evidence type="ECO:0000313" key="18">
    <source>
        <dbReference type="EMBL" id="SJN45430.1"/>
    </source>
</evidence>
<dbReference type="GO" id="GO:0003887">
    <property type="term" value="F:DNA-directed DNA polymerase activity"/>
    <property type="evidence" value="ECO:0007669"/>
    <property type="project" value="UniProtKB-UniRule"/>
</dbReference>
<dbReference type="InterPro" id="IPR053848">
    <property type="entry name" value="IMS_HHH_1"/>
</dbReference>
<dbReference type="OrthoDB" id="9808813at2"/>
<evidence type="ECO:0000256" key="2">
    <source>
        <dbReference type="ARBA" id="ARBA00010945"/>
    </source>
</evidence>
<dbReference type="InterPro" id="IPR022880">
    <property type="entry name" value="DNApol_IV"/>
</dbReference>
<name>A0A1R4KM59_9ACTN</name>
<dbReference type="PANTHER" id="PTHR11076">
    <property type="entry name" value="DNA REPAIR POLYMERASE UMUC / TRANSFERASE FAMILY MEMBER"/>
    <property type="match status" value="1"/>
</dbReference>
<evidence type="ECO:0000256" key="11">
    <source>
        <dbReference type="ARBA" id="ARBA00022932"/>
    </source>
</evidence>